<dbReference type="InterPro" id="IPR029044">
    <property type="entry name" value="Nucleotide-diphossugar_trans"/>
</dbReference>
<dbReference type="Proteomes" id="UP000290204">
    <property type="component" value="Unassembled WGS sequence"/>
</dbReference>
<dbReference type="GO" id="GO:0016758">
    <property type="term" value="F:hexosyltransferase activity"/>
    <property type="evidence" value="ECO:0007669"/>
    <property type="project" value="UniProtKB-ARBA"/>
</dbReference>
<dbReference type="Gene3D" id="3.90.550.10">
    <property type="entry name" value="Spore Coat Polysaccharide Biosynthesis Protein SpsA, Chain A"/>
    <property type="match status" value="1"/>
</dbReference>
<protein>
    <submittedName>
        <fullName evidence="2">Glycosyltransferase</fullName>
    </submittedName>
</protein>
<sequence length="314" mass="36716">MLVSIIIPSYNHEKYISKCIDSVLKQTYINLELIIIDDGSVDSSNEIISAYTDHRIQHIKQSNNGAHNAINKGLALSKGDYLTILNSDDLYHPTRIEKCLQIFQNDSTIDFISTWLDIINVNETILGTKMAWRNMEPWNLKNKELTFAGSPDYALNALMANFVSTTSNMIFKRTVYEKIGGMRNLRFTHDWDFLLRVCSNFNCFNLEESLLSYRIHETNTISSNRKWMLFEICWIIASNIDRFNSKLIPSLKKEDFSFSSIRLLESFNFQGNDHIFWLLYWQINNMQKMGIVNPEEIYLSNKVIRDEIIEYVKE</sequence>
<dbReference type="PANTHER" id="PTHR22916:SF3">
    <property type="entry name" value="UDP-GLCNAC:BETAGAL BETA-1,3-N-ACETYLGLUCOSAMINYLTRANSFERASE-LIKE PROTEIN 1"/>
    <property type="match status" value="1"/>
</dbReference>
<evidence type="ECO:0000313" key="3">
    <source>
        <dbReference type="Proteomes" id="UP000290204"/>
    </source>
</evidence>
<accession>A0A4Q1CIW0</accession>
<reference evidence="2 3" key="1">
    <citation type="submission" date="2019-01" db="EMBL/GenBank/DDBJ databases">
        <title>Lacibacter sp. strain TTM-7.</title>
        <authorList>
            <person name="Chen W.-M."/>
        </authorList>
    </citation>
    <scope>NUCLEOTIDE SEQUENCE [LARGE SCALE GENOMIC DNA]</scope>
    <source>
        <strain evidence="2 3">TTM-7</strain>
    </source>
</reference>
<dbReference type="AlphaFoldDB" id="A0A4Q1CIW0"/>
<evidence type="ECO:0000313" key="2">
    <source>
        <dbReference type="EMBL" id="RXK60019.1"/>
    </source>
</evidence>
<dbReference type="SUPFAM" id="SSF53448">
    <property type="entry name" value="Nucleotide-diphospho-sugar transferases"/>
    <property type="match status" value="1"/>
</dbReference>
<keyword evidence="2" id="KW-0808">Transferase</keyword>
<proteinExistence type="predicted"/>
<gene>
    <name evidence="2" type="ORF">ESA94_13305</name>
</gene>
<feature type="domain" description="Glycosyltransferase 2-like" evidence="1">
    <location>
        <begin position="4"/>
        <end position="138"/>
    </location>
</feature>
<dbReference type="PANTHER" id="PTHR22916">
    <property type="entry name" value="GLYCOSYLTRANSFERASE"/>
    <property type="match status" value="1"/>
</dbReference>
<dbReference type="Pfam" id="PF00535">
    <property type="entry name" value="Glycos_transf_2"/>
    <property type="match status" value="1"/>
</dbReference>
<dbReference type="OrthoDB" id="9815829at2"/>
<keyword evidence="3" id="KW-1185">Reference proteome</keyword>
<organism evidence="2 3">
    <name type="scientific">Lacibacter luteus</name>
    <dbReference type="NCBI Taxonomy" id="2508719"/>
    <lineage>
        <taxon>Bacteria</taxon>
        <taxon>Pseudomonadati</taxon>
        <taxon>Bacteroidota</taxon>
        <taxon>Chitinophagia</taxon>
        <taxon>Chitinophagales</taxon>
        <taxon>Chitinophagaceae</taxon>
        <taxon>Lacibacter</taxon>
    </lineage>
</organism>
<dbReference type="InterPro" id="IPR001173">
    <property type="entry name" value="Glyco_trans_2-like"/>
</dbReference>
<comment type="caution">
    <text evidence="2">The sequence shown here is derived from an EMBL/GenBank/DDBJ whole genome shotgun (WGS) entry which is preliminary data.</text>
</comment>
<dbReference type="RefSeq" id="WP_129131393.1">
    <property type="nucleotide sequence ID" value="NZ_SDHW01000003.1"/>
</dbReference>
<dbReference type="EMBL" id="SDHW01000003">
    <property type="protein sequence ID" value="RXK60019.1"/>
    <property type="molecule type" value="Genomic_DNA"/>
</dbReference>
<name>A0A4Q1CIW0_9BACT</name>
<evidence type="ECO:0000259" key="1">
    <source>
        <dbReference type="Pfam" id="PF00535"/>
    </source>
</evidence>